<evidence type="ECO:0000313" key="1">
    <source>
        <dbReference type="EMBL" id="MDI3404711.1"/>
    </source>
</evidence>
<proteinExistence type="predicted"/>
<organism evidence="1 2">
    <name type="scientific">Streptomyces cavernicola</name>
    <dbReference type="NCBI Taxonomy" id="3043613"/>
    <lineage>
        <taxon>Bacteria</taxon>
        <taxon>Bacillati</taxon>
        <taxon>Actinomycetota</taxon>
        <taxon>Actinomycetes</taxon>
        <taxon>Kitasatosporales</taxon>
        <taxon>Streptomycetaceae</taxon>
        <taxon>Streptomyces</taxon>
    </lineage>
</organism>
<dbReference type="RefSeq" id="WP_282542651.1">
    <property type="nucleotide sequence ID" value="NZ_JASCIQ010000011.1"/>
</dbReference>
<evidence type="ECO:0000313" key="2">
    <source>
        <dbReference type="Proteomes" id="UP001223978"/>
    </source>
</evidence>
<accession>A0ABT6SBN8</accession>
<protein>
    <submittedName>
        <fullName evidence="1">Uncharacterized protein</fullName>
    </submittedName>
</protein>
<comment type="caution">
    <text evidence="1">The sequence shown here is derived from an EMBL/GenBank/DDBJ whole genome shotgun (WGS) entry which is preliminary data.</text>
</comment>
<dbReference type="Proteomes" id="UP001223978">
    <property type="component" value="Unassembled WGS sequence"/>
</dbReference>
<reference evidence="1 2" key="1">
    <citation type="submission" date="2023-05" db="EMBL/GenBank/DDBJ databases">
        <title>Draft genome sequence of Streptomyces sp. B-S-A6 isolated from a cave soil in Thailand.</title>
        <authorList>
            <person name="Chamroensaksri N."/>
            <person name="Muangham S."/>
        </authorList>
    </citation>
    <scope>NUCLEOTIDE SEQUENCE [LARGE SCALE GENOMIC DNA]</scope>
    <source>
        <strain evidence="1 2">B-S-A6</strain>
    </source>
</reference>
<name>A0ABT6SBN8_9ACTN</name>
<dbReference type="EMBL" id="JASCIQ010000011">
    <property type="protein sequence ID" value="MDI3404711.1"/>
    <property type="molecule type" value="Genomic_DNA"/>
</dbReference>
<gene>
    <name evidence="1" type="ORF">QIS96_12885</name>
</gene>
<sequence>MSPLYDPLDRTRSAAELNAEIRALWPQGSASLSGEQRAEYERLVVRWSAQLAYERLALDV</sequence>
<keyword evidence="2" id="KW-1185">Reference proteome</keyword>